<dbReference type="EMBL" id="JAYKXP010000118">
    <property type="protein sequence ID" value="KAK7024638.1"/>
    <property type="molecule type" value="Genomic_DNA"/>
</dbReference>
<reference evidence="3 4" key="1">
    <citation type="submission" date="2024-01" db="EMBL/GenBank/DDBJ databases">
        <title>A draft genome for a cacao thread blight-causing isolate of Paramarasmius palmivorus.</title>
        <authorList>
            <person name="Baruah I.K."/>
            <person name="Bukari Y."/>
            <person name="Amoako-Attah I."/>
            <person name="Meinhardt L.W."/>
            <person name="Bailey B.A."/>
            <person name="Cohen S.P."/>
        </authorList>
    </citation>
    <scope>NUCLEOTIDE SEQUENCE [LARGE SCALE GENOMIC DNA]</scope>
    <source>
        <strain evidence="3 4">GH-12</strain>
    </source>
</reference>
<keyword evidence="4" id="KW-1185">Reference proteome</keyword>
<feature type="region of interest" description="Disordered" evidence="1">
    <location>
        <begin position="214"/>
        <end position="307"/>
    </location>
</feature>
<gene>
    <name evidence="3" type="ORF">VNI00_016142</name>
</gene>
<accession>A0AAW0BDY1</accession>
<evidence type="ECO:0000313" key="4">
    <source>
        <dbReference type="Proteomes" id="UP001383192"/>
    </source>
</evidence>
<organism evidence="3 4">
    <name type="scientific">Paramarasmius palmivorus</name>
    <dbReference type="NCBI Taxonomy" id="297713"/>
    <lineage>
        <taxon>Eukaryota</taxon>
        <taxon>Fungi</taxon>
        <taxon>Dikarya</taxon>
        <taxon>Basidiomycota</taxon>
        <taxon>Agaricomycotina</taxon>
        <taxon>Agaricomycetes</taxon>
        <taxon>Agaricomycetidae</taxon>
        <taxon>Agaricales</taxon>
        <taxon>Marasmiineae</taxon>
        <taxon>Marasmiaceae</taxon>
        <taxon>Paramarasmius</taxon>
    </lineage>
</organism>
<keyword evidence="2" id="KW-0812">Transmembrane</keyword>
<feature type="compositionally biased region" description="Basic and acidic residues" evidence="1">
    <location>
        <begin position="266"/>
        <end position="277"/>
    </location>
</feature>
<feature type="transmembrane region" description="Helical" evidence="2">
    <location>
        <begin position="182"/>
        <end position="204"/>
    </location>
</feature>
<keyword evidence="2" id="KW-0472">Membrane</keyword>
<name>A0AAW0BDY1_9AGAR</name>
<proteinExistence type="predicted"/>
<evidence type="ECO:0000313" key="3">
    <source>
        <dbReference type="EMBL" id="KAK7024638.1"/>
    </source>
</evidence>
<sequence>MNLERLLMSVSGIVFAFLFVFYVSAFALVTPSDAEVDQVNNIAANWTWSEGDPTKVLISLFVNSVPDVCAFGKSNPVDIKGIQQDIQGAAEINGRKNGTILYQAEKIGEYILCAYEDITPSGGKLNLTTIANSSVFSVARLPTVQTTTLFAVTSLNPTASASRPPNEIDTGRKSSQMLSAGIIAGIVVGAVSLAAFIFTISILFRRIRRSNRGNRQDVPAETIISPYSHLVPSQTPPPKSHGSPHVGKRDTIPTSVRAANQVDEAQGEHQRERRVMYHNDSGWRPPSQSDAGISSVLEMPPSYRSAL</sequence>
<keyword evidence="2" id="KW-1133">Transmembrane helix</keyword>
<protein>
    <submittedName>
        <fullName evidence="3">Uncharacterized protein</fullName>
    </submittedName>
</protein>
<dbReference type="AlphaFoldDB" id="A0AAW0BDY1"/>
<comment type="caution">
    <text evidence="3">The sequence shown here is derived from an EMBL/GenBank/DDBJ whole genome shotgun (WGS) entry which is preliminary data.</text>
</comment>
<evidence type="ECO:0000256" key="2">
    <source>
        <dbReference type="SAM" id="Phobius"/>
    </source>
</evidence>
<dbReference type="Proteomes" id="UP001383192">
    <property type="component" value="Unassembled WGS sequence"/>
</dbReference>
<evidence type="ECO:0000256" key="1">
    <source>
        <dbReference type="SAM" id="MobiDB-lite"/>
    </source>
</evidence>